<dbReference type="InterPro" id="IPR050409">
    <property type="entry name" value="E3_ubiq-protein_ligase"/>
</dbReference>
<dbReference type="AlphaFoldDB" id="A0A1R2BVL8"/>
<comment type="catalytic activity">
    <reaction evidence="1">
        <text>S-ubiquitinyl-[E2 ubiquitin-conjugating enzyme]-L-cysteine + [acceptor protein]-L-lysine = [E2 ubiquitin-conjugating enzyme]-L-cysteine + N(6)-ubiquitinyl-[acceptor protein]-L-lysine.</text>
        <dbReference type="EC" id="2.3.2.26"/>
    </reaction>
</comment>
<dbReference type="EMBL" id="MPUH01000406">
    <property type="protein sequence ID" value="OMJ80838.1"/>
    <property type="molecule type" value="Genomic_DNA"/>
</dbReference>
<dbReference type="GO" id="GO:0005737">
    <property type="term" value="C:cytoplasm"/>
    <property type="evidence" value="ECO:0007669"/>
    <property type="project" value="TreeGrafter"/>
</dbReference>
<proteinExistence type="predicted"/>
<dbReference type="GO" id="GO:0016567">
    <property type="term" value="P:protein ubiquitination"/>
    <property type="evidence" value="ECO:0007669"/>
    <property type="project" value="TreeGrafter"/>
</dbReference>
<dbReference type="PANTHER" id="PTHR11254">
    <property type="entry name" value="HECT DOMAIN UBIQUITIN-PROTEIN LIGASE"/>
    <property type="match status" value="1"/>
</dbReference>
<comment type="caution">
    <text evidence="8">The sequence shown here is derived from an EMBL/GenBank/DDBJ whole genome shotgun (WGS) entry which is preliminary data.</text>
</comment>
<accession>A0A1R2BVL8</accession>
<organism evidence="8 9">
    <name type="scientific">Stentor coeruleus</name>
    <dbReference type="NCBI Taxonomy" id="5963"/>
    <lineage>
        <taxon>Eukaryota</taxon>
        <taxon>Sar</taxon>
        <taxon>Alveolata</taxon>
        <taxon>Ciliophora</taxon>
        <taxon>Postciliodesmatophora</taxon>
        <taxon>Heterotrichea</taxon>
        <taxon>Heterotrichida</taxon>
        <taxon>Stentoridae</taxon>
        <taxon>Stentor</taxon>
    </lineage>
</organism>
<dbReference type="Gene3D" id="3.30.2160.10">
    <property type="entry name" value="Hect, E3 ligase catalytic domain"/>
    <property type="match status" value="1"/>
</dbReference>
<reference evidence="8 9" key="1">
    <citation type="submission" date="2016-11" db="EMBL/GenBank/DDBJ databases">
        <title>The macronuclear genome of Stentor coeruleus: a giant cell with tiny introns.</title>
        <authorList>
            <person name="Slabodnick M."/>
            <person name="Ruby J.G."/>
            <person name="Reiff S.B."/>
            <person name="Swart E.C."/>
            <person name="Gosai S."/>
            <person name="Prabakaran S."/>
            <person name="Witkowska E."/>
            <person name="Larue G.E."/>
            <person name="Fisher S."/>
            <person name="Freeman R.M."/>
            <person name="Gunawardena J."/>
            <person name="Chu W."/>
            <person name="Stover N.A."/>
            <person name="Gregory B.D."/>
            <person name="Nowacki M."/>
            <person name="Derisi J."/>
            <person name="Roy S.W."/>
            <person name="Marshall W.F."/>
            <person name="Sood P."/>
        </authorList>
    </citation>
    <scope>NUCLEOTIDE SEQUENCE [LARGE SCALE GENOMIC DNA]</scope>
    <source>
        <strain evidence="8">WM001</strain>
    </source>
</reference>
<evidence type="ECO:0000256" key="5">
    <source>
        <dbReference type="ARBA" id="ARBA00022786"/>
    </source>
</evidence>
<keyword evidence="4" id="KW-0808">Transferase</keyword>
<gene>
    <name evidence="8" type="ORF">SteCoe_18841</name>
</gene>
<keyword evidence="5 6" id="KW-0833">Ubl conjugation pathway</keyword>
<evidence type="ECO:0000259" key="7">
    <source>
        <dbReference type="PROSITE" id="PS50237"/>
    </source>
</evidence>
<evidence type="ECO:0000256" key="2">
    <source>
        <dbReference type="ARBA" id="ARBA00004906"/>
    </source>
</evidence>
<evidence type="ECO:0000256" key="3">
    <source>
        <dbReference type="ARBA" id="ARBA00012485"/>
    </source>
</evidence>
<name>A0A1R2BVL8_9CILI</name>
<dbReference type="SMART" id="SM00119">
    <property type="entry name" value="HECTc"/>
    <property type="match status" value="1"/>
</dbReference>
<evidence type="ECO:0000256" key="6">
    <source>
        <dbReference type="PROSITE-ProRule" id="PRU00104"/>
    </source>
</evidence>
<feature type="active site" description="Glycyl thioester intermediate" evidence="6">
    <location>
        <position position="416"/>
    </location>
</feature>
<evidence type="ECO:0000313" key="9">
    <source>
        <dbReference type="Proteomes" id="UP000187209"/>
    </source>
</evidence>
<comment type="pathway">
    <text evidence="2">Protein modification; protein ubiquitination.</text>
</comment>
<dbReference type="Pfam" id="PF00632">
    <property type="entry name" value="HECT"/>
    <property type="match status" value="1"/>
</dbReference>
<dbReference type="Gene3D" id="3.90.1750.10">
    <property type="entry name" value="Hect, E3 ligase catalytic domains"/>
    <property type="match status" value="1"/>
</dbReference>
<dbReference type="SUPFAM" id="SSF56204">
    <property type="entry name" value="Hect, E3 ligase catalytic domain"/>
    <property type="match status" value="1"/>
</dbReference>
<dbReference type="InterPro" id="IPR000569">
    <property type="entry name" value="HECT_dom"/>
</dbReference>
<dbReference type="Proteomes" id="UP000187209">
    <property type="component" value="Unassembled WGS sequence"/>
</dbReference>
<dbReference type="InterPro" id="IPR035983">
    <property type="entry name" value="Hect_E3_ubiquitin_ligase"/>
</dbReference>
<dbReference type="OrthoDB" id="437863at2759"/>
<evidence type="ECO:0000313" key="8">
    <source>
        <dbReference type="EMBL" id="OMJ80838.1"/>
    </source>
</evidence>
<dbReference type="EC" id="2.3.2.26" evidence="3"/>
<dbReference type="Gene3D" id="3.30.2410.10">
    <property type="entry name" value="Hect, E3 ligase catalytic domain"/>
    <property type="match status" value="1"/>
</dbReference>
<evidence type="ECO:0000256" key="4">
    <source>
        <dbReference type="ARBA" id="ARBA00022679"/>
    </source>
</evidence>
<dbReference type="GO" id="GO:0006511">
    <property type="term" value="P:ubiquitin-dependent protein catabolic process"/>
    <property type="evidence" value="ECO:0007669"/>
    <property type="project" value="TreeGrafter"/>
</dbReference>
<evidence type="ECO:0000256" key="1">
    <source>
        <dbReference type="ARBA" id="ARBA00000885"/>
    </source>
</evidence>
<dbReference type="GO" id="GO:0061630">
    <property type="term" value="F:ubiquitin protein ligase activity"/>
    <property type="evidence" value="ECO:0007669"/>
    <property type="project" value="UniProtKB-EC"/>
</dbReference>
<dbReference type="PANTHER" id="PTHR11254:SF440">
    <property type="entry name" value="E3 UBIQUITIN-PROTEIN LIGASE NEDD-4"/>
    <property type="match status" value="1"/>
</dbReference>
<dbReference type="PROSITE" id="PS50237">
    <property type="entry name" value="HECT"/>
    <property type="match status" value="1"/>
</dbReference>
<protein>
    <recommendedName>
        <fullName evidence="3">HECT-type E3 ubiquitin transferase</fullName>
        <ecNumber evidence="3">2.3.2.26</ecNumber>
    </recommendedName>
</protein>
<keyword evidence="9" id="KW-1185">Reference proteome</keyword>
<feature type="domain" description="HECT" evidence="7">
    <location>
        <begin position="113"/>
        <end position="449"/>
    </location>
</feature>
<dbReference type="FunFam" id="3.30.2410.10:FF:000009">
    <property type="entry name" value="Probable E3 ubiquitin-protein ligase HECTD2"/>
    <property type="match status" value="1"/>
</dbReference>
<sequence>MGASNSTPYLKKSKSYQGLINLILASCPFCPKKFFIGRHTEKDVDMHLNEHHNETKEDQAEISAKDLCMKERIKCVRENFKTIRVDWKTNKPVFLAVYRNFILDCMPELNLLTNDQLKSEFQICFVGENAADAGGLTKEWINLMIKALFQNNIGLFEQTQTEERTYMIKKNCNNHELFKIAGRIIGKAIFEGIPLPVRLCPILIHHILDKKDFSLEHVKYIDKFLYQGLNFILLNNIDNIIFQTFSVDLDNNESENEIIMELLPDGKLIEVTDENKDVYVRLMIDFATSEIYKADIKSLKEGIFSVFPEYMLKGLEPLDLEYMICGKPKINVEDWRENTLYKGKYNENHQIIIWFWQIIEKMSQDDLGLLLAFATGSPSVPVEGFKSLQTVRGDLILFTIEYTPYFPNALIRAHTCFNRIDIPEYESKKLLKDSIKFAISNSSMEFNLE</sequence>